<gene>
    <name evidence="1" type="ordered locus">CHU_1363</name>
</gene>
<evidence type="ECO:0000313" key="1">
    <source>
        <dbReference type="EMBL" id="ABG58635.1"/>
    </source>
</evidence>
<evidence type="ECO:0000313" key="2">
    <source>
        <dbReference type="Proteomes" id="UP000001822"/>
    </source>
</evidence>
<sequence>MKVFSIVDVKDIDHRTSLPVNSRTLSTTVESIPVSVTTAVRRSRLVRLSVYE</sequence>
<keyword evidence="2" id="KW-1185">Reference proteome</keyword>
<dbReference type="EMBL" id="CP000383">
    <property type="protein sequence ID" value="ABG58635.1"/>
    <property type="molecule type" value="Genomic_DNA"/>
</dbReference>
<protein>
    <submittedName>
        <fullName evidence="1">Uncharacterized protein</fullName>
    </submittedName>
</protein>
<reference evidence="1 2" key="1">
    <citation type="journal article" date="2007" name="Appl. Environ. Microbiol.">
        <title>Genome sequence of the cellulolytic gliding bacterium Cytophaga hutchinsonii.</title>
        <authorList>
            <person name="Xie G."/>
            <person name="Bruce D.C."/>
            <person name="Challacombe J.F."/>
            <person name="Chertkov O."/>
            <person name="Detter J.C."/>
            <person name="Gilna P."/>
            <person name="Han C.S."/>
            <person name="Lucas S."/>
            <person name="Misra M."/>
            <person name="Myers G.L."/>
            <person name="Richardson P."/>
            <person name="Tapia R."/>
            <person name="Thayer N."/>
            <person name="Thompson L.S."/>
            <person name="Brettin T.S."/>
            <person name="Henrissat B."/>
            <person name="Wilson D.B."/>
            <person name="McBride M.J."/>
        </authorList>
    </citation>
    <scope>NUCLEOTIDE SEQUENCE [LARGE SCALE GENOMIC DNA]</scope>
    <source>
        <strain evidence="2">ATCC 33406 / DSM 1761 / CIP 103989 / NBRC 15051 / NCIMB 9469 / D465</strain>
    </source>
</reference>
<name>A0A6N4SQS1_CYTH3</name>
<dbReference type="Proteomes" id="UP000001822">
    <property type="component" value="Chromosome"/>
</dbReference>
<proteinExistence type="predicted"/>
<accession>A0A6N4SQS1</accession>
<organism evidence="1 2">
    <name type="scientific">Cytophaga hutchinsonii (strain ATCC 33406 / DSM 1761 / CIP 103989 / NBRC 15051 / NCIMB 9469 / D465)</name>
    <dbReference type="NCBI Taxonomy" id="269798"/>
    <lineage>
        <taxon>Bacteria</taxon>
        <taxon>Pseudomonadati</taxon>
        <taxon>Bacteroidota</taxon>
        <taxon>Cytophagia</taxon>
        <taxon>Cytophagales</taxon>
        <taxon>Cytophagaceae</taxon>
        <taxon>Cytophaga</taxon>
    </lineage>
</organism>
<dbReference type="KEGG" id="chu:CHU_1363"/>
<dbReference type="AlphaFoldDB" id="A0A6N4SQS1"/>